<sequence length="134" mass="14693">MTDNSSLIARQSPAALYLFLDAMRCWGAARRAGQPALVRLHARLGRHGWAQLLPAIDSLLDLSEAMLGRRLRLGRGPALSDDENMLINLLQGRPIAPIVHQCSDAVACAFCSAVRSMQILMDMELGRTEQKRAA</sequence>
<proteinExistence type="predicted"/>
<keyword evidence="2" id="KW-1185">Reference proteome</keyword>
<accession>A0ABU3ZWU5</accession>
<evidence type="ECO:0000313" key="2">
    <source>
        <dbReference type="Proteomes" id="UP001185984"/>
    </source>
</evidence>
<evidence type="ECO:0000313" key="1">
    <source>
        <dbReference type="EMBL" id="MDV5823991.1"/>
    </source>
</evidence>
<protein>
    <submittedName>
        <fullName evidence="1">Uncharacterized protein</fullName>
    </submittedName>
</protein>
<gene>
    <name evidence="1" type="ORF">O0R41_10325</name>
</gene>
<comment type="caution">
    <text evidence="1">The sequence shown here is derived from an EMBL/GenBank/DDBJ whole genome shotgun (WGS) entry which is preliminary data.</text>
</comment>
<name>A0ABU3ZWU5_9SPHN</name>
<reference evidence="2" key="1">
    <citation type="journal article" date="2022" name="J Environ Chem Eng">
        <title>Biodegradation of petroleum oil using a constructed nonpathogenic and heavy metal-tolerant bacterial consortium isolated from marine sponges.</title>
        <authorList>
            <person name="Dechsakulwatana C."/>
            <person name="Rungsihiranrut A."/>
            <person name="Muangchinda C."/>
            <person name="Ningthoujam R."/>
            <person name="Klankeo P."/>
            <person name="Pinyakong O."/>
        </authorList>
    </citation>
    <scope>NUCLEOTIDE SEQUENCE [LARGE SCALE GENOMIC DNA]</scope>
    <source>
        <strain evidence="2">MO2-4</strain>
    </source>
</reference>
<organism evidence="1 2">
    <name type="scientific">Sphingobium naphthae</name>
    <dbReference type="NCBI Taxonomy" id="1886786"/>
    <lineage>
        <taxon>Bacteria</taxon>
        <taxon>Pseudomonadati</taxon>
        <taxon>Pseudomonadota</taxon>
        <taxon>Alphaproteobacteria</taxon>
        <taxon>Sphingomonadales</taxon>
        <taxon>Sphingomonadaceae</taxon>
        <taxon>Sphingobium</taxon>
    </lineage>
</organism>
<dbReference type="RefSeq" id="WP_317516820.1">
    <property type="nucleotide sequence ID" value="NZ_JAPTHD010000003.1"/>
</dbReference>
<dbReference type="Proteomes" id="UP001185984">
    <property type="component" value="Unassembled WGS sequence"/>
</dbReference>
<dbReference type="EMBL" id="JAPTHD010000003">
    <property type="protein sequence ID" value="MDV5823991.1"/>
    <property type="molecule type" value="Genomic_DNA"/>
</dbReference>